<feature type="domain" description="USP" evidence="1">
    <location>
        <begin position="494"/>
        <end position="783"/>
    </location>
</feature>
<dbReference type="Gene3D" id="3.30.420.10">
    <property type="entry name" value="Ribonuclease H-like superfamily/Ribonuclease H"/>
    <property type="match status" value="1"/>
</dbReference>
<dbReference type="GO" id="GO:0000289">
    <property type="term" value="P:nuclear-transcribed mRNA poly(A) tail shortening"/>
    <property type="evidence" value="ECO:0007669"/>
    <property type="project" value="TreeGrafter"/>
</dbReference>
<dbReference type="VEuPathDB" id="TriTrypDB:TvY486_0601080"/>
<dbReference type="InterPro" id="IPR036397">
    <property type="entry name" value="RNaseH_sf"/>
</dbReference>
<organism evidence="2">
    <name type="scientific">Trypanosoma vivax (strain Y486)</name>
    <dbReference type="NCBI Taxonomy" id="1055687"/>
    <lineage>
        <taxon>Eukaryota</taxon>
        <taxon>Discoba</taxon>
        <taxon>Euglenozoa</taxon>
        <taxon>Kinetoplastea</taxon>
        <taxon>Metakinetoplastina</taxon>
        <taxon>Trypanosomatida</taxon>
        <taxon>Trypanosomatidae</taxon>
        <taxon>Trypanosoma</taxon>
        <taxon>Duttonella</taxon>
    </lineage>
</organism>
<dbReference type="GO" id="GO:0031251">
    <property type="term" value="C:PAN complex"/>
    <property type="evidence" value="ECO:0007669"/>
    <property type="project" value="TreeGrafter"/>
</dbReference>
<dbReference type="AlphaFoldDB" id="G0TWH9"/>
<dbReference type="InterPro" id="IPR015943">
    <property type="entry name" value="WD40/YVTN_repeat-like_dom_sf"/>
</dbReference>
<dbReference type="SMART" id="SM00479">
    <property type="entry name" value="EXOIII"/>
    <property type="match status" value="1"/>
</dbReference>
<reference evidence="2" key="1">
    <citation type="journal article" date="2012" name="Proc. Natl. Acad. Sci. U.S.A.">
        <title>Antigenic diversity is generated by distinct evolutionary mechanisms in African trypanosome species.</title>
        <authorList>
            <person name="Jackson A.P."/>
            <person name="Berry A."/>
            <person name="Aslett M."/>
            <person name="Allison H.C."/>
            <person name="Burton P."/>
            <person name="Vavrova-Anderson J."/>
            <person name="Brown R."/>
            <person name="Browne H."/>
            <person name="Corton N."/>
            <person name="Hauser H."/>
            <person name="Gamble J."/>
            <person name="Gilderthorp R."/>
            <person name="Marcello L."/>
            <person name="McQuillan J."/>
            <person name="Otto T.D."/>
            <person name="Quail M.A."/>
            <person name="Sanders M.J."/>
            <person name="van Tonder A."/>
            <person name="Ginger M.L."/>
            <person name="Field M.C."/>
            <person name="Barry J.D."/>
            <person name="Hertz-Fowler C."/>
            <person name="Berriman M."/>
        </authorList>
    </citation>
    <scope>NUCLEOTIDE SEQUENCE</scope>
    <source>
        <strain evidence="2">Y486</strain>
    </source>
</reference>
<accession>G0TWH9</accession>
<dbReference type="PROSITE" id="PS50235">
    <property type="entry name" value="USP_3"/>
    <property type="match status" value="1"/>
</dbReference>
<dbReference type="GO" id="GO:0004535">
    <property type="term" value="F:poly(A)-specific ribonuclease activity"/>
    <property type="evidence" value="ECO:0007669"/>
    <property type="project" value="TreeGrafter"/>
</dbReference>
<dbReference type="FunFam" id="3.30.420.10:FF:000175">
    <property type="entry name" value="RNA exonuclease 5"/>
    <property type="match status" value="1"/>
</dbReference>
<dbReference type="OMA" id="PECWITT"/>
<dbReference type="PANTHER" id="PTHR15728:SF0">
    <property type="entry name" value="PAN2-PAN3 DEADENYLATION COMPLEX CATALYTIC SUBUNIT PAN2"/>
    <property type="match status" value="1"/>
</dbReference>
<dbReference type="InterPro" id="IPR028889">
    <property type="entry name" value="USP"/>
</dbReference>
<dbReference type="InterPro" id="IPR050785">
    <property type="entry name" value="PAN2-PAN3_catalytic_subunit"/>
</dbReference>
<dbReference type="PANTHER" id="PTHR15728">
    <property type="entry name" value="DEADENYLATION COMPLEX CATALYTIC SUBUNIT PAN2"/>
    <property type="match status" value="1"/>
</dbReference>
<dbReference type="Gene3D" id="2.130.10.10">
    <property type="entry name" value="YVTN repeat-like/Quinoprotein amine dehydrogenase"/>
    <property type="match status" value="1"/>
</dbReference>
<dbReference type="Pfam" id="PF00929">
    <property type="entry name" value="RNase_T"/>
    <property type="match status" value="1"/>
</dbReference>
<name>G0TWH9_TRYVY</name>
<dbReference type="EMBL" id="HE573022">
    <property type="protein sequence ID" value="CCC48317.1"/>
    <property type="molecule type" value="Genomic_DNA"/>
</dbReference>
<dbReference type="InterPro" id="IPR012337">
    <property type="entry name" value="RNaseH-like_sf"/>
</dbReference>
<proteinExistence type="predicted"/>
<dbReference type="InterPro" id="IPR036322">
    <property type="entry name" value="WD40_repeat_dom_sf"/>
</dbReference>
<dbReference type="InterPro" id="IPR028881">
    <property type="entry name" value="PAN2_UCH_dom"/>
</dbReference>
<dbReference type="CDD" id="cd06143">
    <property type="entry name" value="PAN2_exo"/>
    <property type="match status" value="1"/>
</dbReference>
<evidence type="ECO:0000313" key="2">
    <source>
        <dbReference type="EMBL" id="CCC48317.1"/>
    </source>
</evidence>
<dbReference type="SUPFAM" id="SSF53098">
    <property type="entry name" value="Ribonuclease H-like"/>
    <property type="match status" value="1"/>
</dbReference>
<dbReference type="GO" id="GO:0003676">
    <property type="term" value="F:nucleic acid binding"/>
    <property type="evidence" value="ECO:0007669"/>
    <property type="project" value="InterPro"/>
</dbReference>
<dbReference type="InterPro" id="IPR038765">
    <property type="entry name" value="Papain-like_cys_pep_sf"/>
</dbReference>
<dbReference type="SUPFAM" id="SSF54001">
    <property type="entry name" value="Cysteine proteinases"/>
    <property type="match status" value="1"/>
</dbReference>
<sequence length="1096" mass="122325">MEPQSMNVNAHWKVRGVAQASVGIINAIEFDPDMELLWVSDSFGRLMSFTTQSQTDTLSWAVYSSFAASTRPISGIFFLRHNNQRIGTVADRGAIRGYKCGGAQCLYCPLPSHTQDYIELFHAGGETGIVSFVGNVGLTRMDILSENPANAITVPFSDSSVVVLHQTSNFILTGATSGSIVVRDTRELKVVTSLPASRQCVMAMDAYDDTVVVAVAERSVSSSVRIYDLRKMAEPINAVNNIPSDSISQVRHYRDPFEPMSDRAFVLTQRGYHIIQMDLPVPVSDSPGMVDGPCTSVSVSPSGMCAAVGNEKGYFVALAHPATRENYVMSCAAELPQPMNSAVTQSWERKEDDIAAFFDECVPHEELASSWPPNNYMILQVAPPMRCLNVESPSLLQNRWNIMRSDSYLPDPRDKLVSFLPNPFPYNLNLGNDPAAVQSHLLEFKKERKRRQQHTTRGNAVGDYAPLEAANQVCYGSHHRFDWKNFNAIPREVVGLDNSFPECWITTLLQSLYLCHPPEYPVRKVILRHLCTKEYCIACEISFLFANMMTTSSAGLNPIVQVGSLIRTMYRVPSTCILFEPLKSRDDAVKRMHTAQKVLLEALHDSLQDEKNYPFAGYKPPCPDFDKSIAHLFGTEFTSGGEVCVGSCFYWDVPPSALRVNEGLQHLLKQLEEYKDSAQIKRLPSIIVLRLNPEGGTLKPPRCLRISRDAKEDSNYVLCSNIIHLSDDPEDPGNFVSHQRVVKDHFSLVNDYRVTLPREEHELETVMPAFRSQRSVISYYALDKLTAPPYAAQDGNRPPNMFDIVGPLLINDVFAKPFQHNPSVRRFVSPLKSHLDIKPRDLVALDAEYVALDWKSRCSISDSPNQQFQRRHMALARLSCVLSSAPGDERTIVDDYVQTPEAIADYVTQFSGIHPGDLDPLKSTKCLTSLKATYLKLRALVDRSVIFVGHGLHQDFRVSNIAVPADQMIDTLMLFHRPGGRYLSLRFLAYHVLGERVQEGEHDSVEDARTSLRLYRKYQQLVSEGTFEAVLDNLLATGVETCWYVPEGRDTIVSPTVDPASTPRPMSLLEVSTEATPTAQPVTGSGDRAMDHIFGS</sequence>
<dbReference type="GO" id="GO:0000932">
    <property type="term" value="C:P-body"/>
    <property type="evidence" value="ECO:0007669"/>
    <property type="project" value="TreeGrafter"/>
</dbReference>
<dbReference type="Pfam" id="PF13423">
    <property type="entry name" value="UCH_1"/>
    <property type="match status" value="1"/>
</dbReference>
<gene>
    <name evidence="2" type="ORF">TVY486_0601080</name>
</gene>
<evidence type="ECO:0000259" key="1">
    <source>
        <dbReference type="PROSITE" id="PS50235"/>
    </source>
</evidence>
<dbReference type="SUPFAM" id="SSF50978">
    <property type="entry name" value="WD40 repeat-like"/>
    <property type="match status" value="1"/>
</dbReference>
<dbReference type="Gene3D" id="3.90.70.10">
    <property type="entry name" value="Cysteine proteinases"/>
    <property type="match status" value="1"/>
</dbReference>
<dbReference type="InterPro" id="IPR013520">
    <property type="entry name" value="Ribonucl_H"/>
</dbReference>
<protein>
    <recommendedName>
        <fullName evidence="1">USP domain-containing protein</fullName>
    </recommendedName>
</protein>